<dbReference type="Gene3D" id="3.60.21.10">
    <property type="match status" value="1"/>
</dbReference>
<dbReference type="AlphaFoldDB" id="A0A7J4MW72"/>
<accession>A0A7J4MW72</accession>
<dbReference type="EMBL" id="DUHT01000050">
    <property type="protein sequence ID" value="HIH64833.1"/>
    <property type="molecule type" value="Genomic_DNA"/>
</dbReference>
<feature type="non-terminal residue" evidence="3">
    <location>
        <position position="1"/>
    </location>
</feature>
<sequence>QSIISKGADLVISGHKHVPHVWRLENTFFVTAGTVSSLKLRGKDINSYNTYYIDEDSMRIVLNQVQGESIELASCSL</sequence>
<reference evidence="4" key="1">
    <citation type="journal article" date="2020" name="bioRxiv">
        <title>A rank-normalized archaeal taxonomy based on genome phylogeny resolves widespread incomplete and uneven classifications.</title>
        <authorList>
            <person name="Rinke C."/>
            <person name="Chuvochina M."/>
            <person name="Mussig A.J."/>
            <person name="Chaumeil P.-A."/>
            <person name="Waite D.W."/>
            <person name="Whitman W.B."/>
            <person name="Parks D.H."/>
            <person name="Hugenholtz P."/>
        </authorList>
    </citation>
    <scope>NUCLEOTIDE SEQUENCE [LARGE SCALE GENOMIC DNA]</scope>
</reference>
<evidence type="ECO:0000256" key="2">
    <source>
        <dbReference type="ARBA" id="ARBA00022801"/>
    </source>
</evidence>
<protein>
    <submittedName>
        <fullName evidence="3">Metallophosphoesterase</fullName>
    </submittedName>
</protein>
<dbReference type="GO" id="GO:0016787">
    <property type="term" value="F:hydrolase activity"/>
    <property type="evidence" value="ECO:0007669"/>
    <property type="project" value="UniProtKB-KW"/>
</dbReference>
<dbReference type="InterPro" id="IPR029052">
    <property type="entry name" value="Metallo-depent_PP-like"/>
</dbReference>
<evidence type="ECO:0000313" key="3">
    <source>
        <dbReference type="EMBL" id="HIH64833.1"/>
    </source>
</evidence>
<dbReference type="InterPro" id="IPR050884">
    <property type="entry name" value="CNP_phosphodiesterase-III"/>
</dbReference>
<name>A0A7J4MW72_METTF</name>
<dbReference type="PANTHER" id="PTHR42988">
    <property type="entry name" value="PHOSPHOHYDROLASE"/>
    <property type="match status" value="1"/>
</dbReference>
<dbReference type="PANTHER" id="PTHR42988:SF2">
    <property type="entry name" value="CYCLIC NUCLEOTIDE PHOSPHODIESTERASE CBUA0032-RELATED"/>
    <property type="match status" value="1"/>
</dbReference>
<keyword evidence="2" id="KW-0378">Hydrolase</keyword>
<keyword evidence="1" id="KW-0479">Metal-binding</keyword>
<gene>
    <name evidence="3" type="ORF">HA285_04450</name>
</gene>
<dbReference type="SUPFAM" id="SSF56300">
    <property type="entry name" value="Metallo-dependent phosphatases"/>
    <property type="match status" value="1"/>
</dbReference>
<proteinExistence type="predicted"/>
<evidence type="ECO:0000256" key="1">
    <source>
        <dbReference type="ARBA" id="ARBA00022723"/>
    </source>
</evidence>
<dbReference type="GO" id="GO:0046872">
    <property type="term" value="F:metal ion binding"/>
    <property type="evidence" value="ECO:0007669"/>
    <property type="project" value="UniProtKB-KW"/>
</dbReference>
<organism evidence="3 4">
    <name type="scientific">Methanothermobacter thermautotrophicus</name>
    <name type="common">Methanobacterium thermoformicicum</name>
    <dbReference type="NCBI Taxonomy" id="145262"/>
    <lineage>
        <taxon>Archaea</taxon>
        <taxon>Methanobacteriati</taxon>
        <taxon>Methanobacteriota</taxon>
        <taxon>Methanomada group</taxon>
        <taxon>Methanobacteria</taxon>
        <taxon>Methanobacteriales</taxon>
        <taxon>Methanobacteriaceae</taxon>
        <taxon>Methanothermobacter</taxon>
    </lineage>
</organism>
<evidence type="ECO:0000313" key="4">
    <source>
        <dbReference type="Proteomes" id="UP000538031"/>
    </source>
</evidence>
<dbReference type="Proteomes" id="UP000538031">
    <property type="component" value="Unassembled WGS sequence"/>
</dbReference>
<comment type="caution">
    <text evidence="3">The sequence shown here is derived from an EMBL/GenBank/DDBJ whole genome shotgun (WGS) entry which is preliminary data.</text>
</comment>